<dbReference type="EMBL" id="JBEZAM010000023">
    <property type="protein sequence ID" value="MEU7295179.1"/>
    <property type="molecule type" value="Genomic_DNA"/>
</dbReference>
<keyword evidence="4 6" id="KW-0862">Zinc</keyword>
<keyword evidence="3 6" id="KW-0479">Metal-binding</keyword>
<dbReference type="PROSITE" id="PS00059">
    <property type="entry name" value="ADH_ZINC"/>
    <property type="match status" value="1"/>
</dbReference>
<dbReference type="PANTHER" id="PTHR43350:SF2">
    <property type="entry name" value="GROES-LIKE ZINC-BINDING ALCOHOL DEHYDROGENASE FAMILY PROTEIN"/>
    <property type="match status" value="1"/>
</dbReference>
<evidence type="ECO:0000256" key="3">
    <source>
        <dbReference type="ARBA" id="ARBA00022723"/>
    </source>
</evidence>
<dbReference type="InterPro" id="IPR011032">
    <property type="entry name" value="GroES-like_sf"/>
</dbReference>
<keyword evidence="9" id="KW-1185">Reference proteome</keyword>
<dbReference type="CDD" id="cd08278">
    <property type="entry name" value="benzyl_alcohol_DH"/>
    <property type="match status" value="1"/>
</dbReference>
<dbReference type="Gene3D" id="3.90.180.10">
    <property type="entry name" value="Medium-chain alcohol dehydrogenases, catalytic domain"/>
    <property type="match status" value="1"/>
</dbReference>
<evidence type="ECO:0000259" key="7">
    <source>
        <dbReference type="SMART" id="SM00829"/>
    </source>
</evidence>
<evidence type="ECO:0000256" key="2">
    <source>
        <dbReference type="ARBA" id="ARBA00008072"/>
    </source>
</evidence>
<evidence type="ECO:0000313" key="8">
    <source>
        <dbReference type="EMBL" id="MEU7295179.1"/>
    </source>
</evidence>
<organism evidence="8 9">
    <name type="scientific">Streptomyces exfoliatus</name>
    <name type="common">Streptomyces hydrogenans</name>
    <dbReference type="NCBI Taxonomy" id="1905"/>
    <lineage>
        <taxon>Bacteria</taxon>
        <taxon>Bacillati</taxon>
        <taxon>Actinomycetota</taxon>
        <taxon>Actinomycetes</taxon>
        <taxon>Kitasatosporales</taxon>
        <taxon>Streptomycetaceae</taxon>
        <taxon>Streptomyces</taxon>
    </lineage>
</organism>
<dbReference type="Pfam" id="PF08240">
    <property type="entry name" value="ADH_N"/>
    <property type="match status" value="1"/>
</dbReference>
<comment type="caution">
    <text evidence="8">The sequence shown here is derived from an EMBL/GenBank/DDBJ whole genome shotgun (WGS) entry which is preliminary data.</text>
</comment>
<dbReference type="InterPro" id="IPR013149">
    <property type="entry name" value="ADH-like_C"/>
</dbReference>
<evidence type="ECO:0000256" key="5">
    <source>
        <dbReference type="ARBA" id="ARBA00023002"/>
    </source>
</evidence>
<evidence type="ECO:0000256" key="1">
    <source>
        <dbReference type="ARBA" id="ARBA00001947"/>
    </source>
</evidence>
<protein>
    <submittedName>
        <fullName evidence="8">NAD(P)-dependent alcohol dehydrogenase</fullName>
    </submittedName>
</protein>
<dbReference type="SUPFAM" id="SSF51735">
    <property type="entry name" value="NAD(P)-binding Rossmann-fold domains"/>
    <property type="match status" value="1"/>
</dbReference>
<dbReference type="Proteomes" id="UP001551210">
    <property type="component" value="Unassembled WGS sequence"/>
</dbReference>
<evidence type="ECO:0000256" key="6">
    <source>
        <dbReference type="RuleBase" id="RU361277"/>
    </source>
</evidence>
<dbReference type="SUPFAM" id="SSF50129">
    <property type="entry name" value="GroES-like"/>
    <property type="match status" value="1"/>
</dbReference>
<dbReference type="PANTHER" id="PTHR43350">
    <property type="entry name" value="NAD-DEPENDENT ALCOHOL DEHYDROGENASE"/>
    <property type="match status" value="1"/>
</dbReference>
<gene>
    <name evidence="8" type="ORF">AB0A76_18495</name>
</gene>
<dbReference type="Gene3D" id="3.40.50.720">
    <property type="entry name" value="NAD(P)-binding Rossmann-like Domain"/>
    <property type="match status" value="1"/>
</dbReference>
<dbReference type="RefSeq" id="WP_359209250.1">
    <property type="nucleotide sequence ID" value="NZ_JBEZAM010000023.1"/>
</dbReference>
<accession>A0ABV3CY82</accession>
<comment type="cofactor">
    <cofactor evidence="1 6">
        <name>Zn(2+)</name>
        <dbReference type="ChEBI" id="CHEBI:29105"/>
    </cofactor>
</comment>
<evidence type="ECO:0000256" key="4">
    <source>
        <dbReference type="ARBA" id="ARBA00022833"/>
    </source>
</evidence>
<dbReference type="SMART" id="SM00829">
    <property type="entry name" value="PKS_ER"/>
    <property type="match status" value="1"/>
</dbReference>
<proteinExistence type="inferred from homology"/>
<feature type="domain" description="Enoyl reductase (ER)" evidence="7">
    <location>
        <begin position="13"/>
        <end position="369"/>
    </location>
</feature>
<dbReference type="InterPro" id="IPR020843">
    <property type="entry name" value="ER"/>
</dbReference>
<dbReference type="InterPro" id="IPR036291">
    <property type="entry name" value="NAD(P)-bd_dom_sf"/>
</dbReference>
<keyword evidence="5" id="KW-0560">Oxidoreductase</keyword>
<comment type="similarity">
    <text evidence="2 6">Belongs to the zinc-containing alcohol dehydrogenase family.</text>
</comment>
<reference evidence="8 9" key="1">
    <citation type="submission" date="2024-06" db="EMBL/GenBank/DDBJ databases">
        <title>The Natural Products Discovery Center: Release of the First 8490 Sequenced Strains for Exploring Actinobacteria Biosynthetic Diversity.</title>
        <authorList>
            <person name="Kalkreuter E."/>
            <person name="Kautsar S.A."/>
            <person name="Yang D."/>
            <person name="Bader C.D."/>
            <person name="Teijaro C.N."/>
            <person name="Fluegel L."/>
            <person name="Davis C.M."/>
            <person name="Simpson J.R."/>
            <person name="Lauterbach L."/>
            <person name="Steele A.D."/>
            <person name="Gui C."/>
            <person name="Meng S."/>
            <person name="Li G."/>
            <person name="Viehrig K."/>
            <person name="Ye F."/>
            <person name="Su P."/>
            <person name="Kiefer A.F."/>
            <person name="Nichols A."/>
            <person name="Cepeda A.J."/>
            <person name="Yan W."/>
            <person name="Fan B."/>
            <person name="Jiang Y."/>
            <person name="Adhikari A."/>
            <person name="Zheng C.-J."/>
            <person name="Schuster L."/>
            <person name="Cowan T.M."/>
            <person name="Smanski M.J."/>
            <person name="Chevrette M.G."/>
            <person name="De Carvalho L.P.S."/>
            <person name="Shen B."/>
        </authorList>
    </citation>
    <scope>NUCLEOTIDE SEQUENCE [LARGE SCALE GENOMIC DNA]</scope>
    <source>
        <strain evidence="8 9">NPDC045705</strain>
    </source>
</reference>
<dbReference type="InterPro" id="IPR002328">
    <property type="entry name" value="ADH_Zn_CS"/>
</dbReference>
<sequence length="380" mass="39489">MPSLTTRAAVARTAEDTFHWKTVLLDGPGPGEVLVQLVATGLCHTDLSVLAGRLPTPLPAVLGHEGAGIVQDIGPNVTGLTPGDRVLLTFNSCGHCLKCRTGAPTRCTTYFPRNFGAARPDGTSPIRTPDGARLGGLFFGQSSLAHHAVVSAPSVVRVEVADDDELALLAPIGCGVQTGAGAILNVLKPQPGDTVVVLGAGAVGLSAVMAARLSGARTIIAADIVPERLHTAEDLGATHTVDSRQDDLAQRITDITRHAGPTHIVETTGVPALLELAVSQLGVGGTVAVVGAPAAGSRASFDINSLIDGRTIRGVTEGASVRLTFIPALIDLHRQGRLPFDRFIRFYTPDRLGQAVADARSGHTIKPVIRFDTSEQLGEK</sequence>
<dbReference type="Pfam" id="PF00107">
    <property type="entry name" value="ADH_zinc_N"/>
    <property type="match status" value="1"/>
</dbReference>
<evidence type="ECO:0000313" key="9">
    <source>
        <dbReference type="Proteomes" id="UP001551210"/>
    </source>
</evidence>
<dbReference type="InterPro" id="IPR013154">
    <property type="entry name" value="ADH-like_N"/>
</dbReference>
<name>A0ABV3CY82_STREX</name>